<evidence type="ECO:0000313" key="2">
    <source>
        <dbReference type="Proteomes" id="UP000789702"/>
    </source>
</evidence>
<dbReference type="Proteomes" id="UP000789702">
    <property type="component" value="Unassembled WGS sequence"/>
</dbReference>
<protein>
    <submittedName>
        <fullName evidence="1">13887_t:CDS:1</fullName>
    </submittedName>
</protein>
<feature type="non-terminal residue" evidence="1">
    <location>
        <position position="136"/>
    </location>
</feature>
<evidence type="ECO:0000313" key="1">
    <source>
        <dbReference type="EMBL" id="CAG8748936.1"/>
    </source>
</evidence>
<gene>
    <name evidence="1" type="ORF">DHETER_LOCUS14516</name>
</gene>
<reference evidence="1" key="1">
    <citation type="submission" date="2021-06" db="EMBL/GenBank/DDBJ databases">
        <authorList>
            <person name="Kallberg Y."/>
            <person name="Tangrot J."/>
            <person name="Rosling A."/>
        </authorList>
    </citation>
    <scope>NUCLEOTIDE SEQUENCE</scope>
    <source>
        <strain evidence="1">IL203A</strain>
    </source>
</reference>
<name>A0ACA9QE88_9GLOM</name>
<organism evidence="1 2">
    <name type="scientific">Dentiscutata heterogama</name>
    <dbReference type="NCBI Taxonomy" id="1316150"/>
    <lineage>
        <taxon>Eukaryota</taxon>
        <taxon>Fungi</taxon>
        <taxon>Fungi incertae sedis</taxon>
        <taxon>Mucoromycota</taxon>
        <taxon>Glomeromycotina</taxon>
        <taxon>Glomeromycetes</taxon>
        <taxon>Diversisporales</taxon>
        <taxon>Gigasporaceae</taxon>
        <taxon>Dentiscutata</taxon>
    </lineage>
</organism>
<keyword evidence="2" id="KW-1185">Reference proteome</keyword>
<comment type="caution">
    <text evidence="1">The sequence shown here is derived from an EMBL/GenBank/DDBJ whole genome shotgun (WGS) entry which is preliminary data.</text>
</comment>
<proteinExistence type="predicted"/>
<dbReference type="EMBL" id="CAJVPU010045093">
    <property type="protein sequence ID" value="CAG8748936.1"/>
    <property type="molecule type" value="Genomic_DNA"/>
</dbReference>
<accession>A0ACA9QE88</accession>
<sequence>MKIVSPRDEDRALIIPPSLIENVEESLFFNHDNELATKELQQTLDALHIRNPMAIEDLLNLEKENIEIHQQFNNDNFIQAATEIDHIKNEVIIQPLTGKKQLDILHSALQIVDERIDDDRVIIKFLRKLQSCIREK</sequence>